<dbReference type="RefSeq" id="WP_352888592.1">
    <property type="nucleotide sequence ID" value="NZ_JBEPIJ010000006.1"/>
</dbReference>
<name>A0ABV2AAJ1_9GAMM</name>
<keyword evidence="3" id="KW-1185">Reference proteome</keyword>
<feature type="transmembrane region" description="Helical" evidence="1">
    <location>
        <begin position="199"/>
        <end position="219"/>
    </location>
</feature>
<organism evidence="2 3">
    <name type="scientific">Sinimarinibacterium thermocellulolyticum</name>
    <dbReference type="NCBI Taxonomy" id="3170016"/>
    <lineage>
        <taxon>Bacteria</taxon>
        <taxon>Pseudomonadati</taxon>
        <taxon>Pseudomonadota</taxon>
        <taxon>Gammaproteobacteria</taxon>
        <taxon>Nevskiales</taxon>
        <taxon>Nevskiaceae</taxon>
        <taxon>Sinimarinibacterium</taxon>
    </lineage>
</organism>
<keyword evidence="1" id="KW-0812">Transmembrane</keyword>
<keyword evidence="1" id="KW-1133">Transmembrane helix</keyword>
<feature type="transmembrane region" description="Helical" evidence="1">
    <location>
        <begin position="135"/>
        <end position="160"/>
    </location>
</feature>
<evidence type="ECO:0000313" key="3">
    <source>
        <dbReference type="Proteomes" id="UP001465331"/>
    </source>
</evidence>
<dbReference type="EMBL" id="JBEPIJ010000006">
    <property type="protein sequence ID" value="MES0873760.1"/>
    <property type="molecule type" value="Genomic_DNA"/>
</dbReference>
<evidence type="ECO:0008006" key="4">
    <source>
        <dbReference type="Google" id="ProtNLM"/>
    </source>
</evidence>
<evidence type="ECO:0000256" key="1">
    <source>
        <dbReference type="SAM" id="Phobius"/>
    </source>
</evidence>
<keyword evidence="1" id="KW-0472">Membrane</keyword>
<reference evidence="2 3" key="1">
    <citation type="submission" date="2024-06" db="EMBL/GenBank/DDBJ databases">
        <authorList>
            <person name="Li Z."/>
            <person name="Jiang Y."/>
        </authorList>
    </citation>
    <scope>NUCLEOTIDE SEQUENCE [LARGE SCALE GENOMIC DNA]</scope>
    <source>
        <strain evidence="2 3">HSW-8</strain>
    </source>
</reference>
<feature type="transmembrane region" description="Helical" evidence="1">
    <location>
        <begin position="42"/>
        <end position="60"/>
    </location>
</feature>
<evidence type="ECO:0000313" key="2">
    <source>
        <dbReference type="EMBL" id="MES0873760.1"/>
    </source>
</evidence>
<protein>
    <recommendedName>
        <fullName evidence="4">Flippase-like domain-containing protein</fullName>
    </recommendedName>
</protein>
<feature type="transmembrane region" description="Helical" evidence="1">
    <location>
        <begin position="226"/>
        <end position="254"/>
    </location>
</feature>
<accession>A0ABV2AAJ1</accession>
<feature type="transmembrane region" description="Helical" evidence="1">
    <location>
        <begin position="274"/>
        <end position="300"/>
    </location>
</feature>
<gene>
    <name evidence="2" type="ORF">ABSH63_07070</name>
</gene>
<comment type="caution">
    <text evidence="2">The sequence shown here is derived from an EMBL/GenBank/DDBJ whole genome shotgun (WGS) entry which is preliminary data.</text>
</comment>
<proteinExistence type="predicted"/>
<sequence>MTILGKSSTRTVLAITAIGLSLAFLGTRIAGDPTTGELLSHFPPQVLLIAVIASLPMYWLKASYHASIVHSLDPHTFDRPRVIAVYLQAQLVRYLPGKVWGLVYQSGQMANRHAPSIIITANFVQTLTTNVMAAFLILALAGSVLAHPALLLLLLAGLLAPEWLHRAPGLWATLARTTARWLPALGAAGTPGPAAPIRWSGTAMLASEWFFYFLMFFVLVGDRCPLWAVIFTGTWYACASLLSMFAVVVPAGLAVREALFVASPAQSALSATELVVLAVTLRLLSIVAELLVASAAAVWLRISRK</sequence>
<feature type="transmembrane region" description="Helical" evidence="1">
    <location>
        <begin position="12"/>
        <end position="30"/>
    </location>
</feature>
<dbReference type="Proteomes" id="UP001465331">
    <property type="component" value="Unassembled WGS sequence"/>
</dbReference>